<accession>A0A7I4YD99</accession>
<keyword evidence="1" id="KW-1185">Reference proteome</keyword>
<proteinExistence type="predicted"/>
<protein>
    <submittedName>
        <fullName evidence="2">Histone domain-containing protein</fullName>
    </submittedName>
</protein>
<dbReference type="Proteomes" id="UP000025227">
    <property type="component" value="Unplaced"/>
</dbReference>
<sequence>MDEAAEGGKSIRKARRSFANYKAKKTSFRRPDRTLTASRRAMKKVIYGFYSELVDSLIYLSTLADEYVVPSILPSEIRHAIRSMKVCTAAVIKTRTLEKPSTSCQLITAAVQTSEL</sequence>
<name>A0A7I4YD99_HAECO</name>
<dbReference type="WBParaSite" id="HCON_00075960-00001">
    <property type="protein sequence ID" value="HCON_00075960-00001"/>
    <property type="gene ID" value="HCON_00075960"/>
</dbReference>
<dbReference type="AlphaFoldDB" id="A0A7I4YD99"/>
<evidence type="ECO:0000313" key="2">
    <source>
        <dbReference type="WBParaSite" id="HCON_00075960-00001"/>
    </source>
</evidence>
<organism evidence="1 2">
    <name type="scientific">Haemonchus contortus</name>
    <name type="common">Barber pole worm</name>
    <dbReference type="NCBI Taxonomy" id="6289"/>
    <lineage>
        <taxon>Eukaryota</taxon>
        <taxon>Metazoa</taxon>
        <taxon>Ecdysozoa</taxon>
        <taxon>Nematoda</taxon>
        <taxon>Chromadorea</taxon>
        <taxon>Rhabditida</taxon>
        <taxon>Rhabditina</taxon>
        <taxon>Rhabditomorpha</taxon>
        <taxon>Strongyloidea</taxon>
        <taxon>Trichostrongylidae</taxon>
        <taxon>Haemonchus</taxon>
    </lineage>
</organism>
<reference evidence="2" key="1">
    <citation type="submission" date="2020-12" db="UniProtKB">
        <authorList>
            <consortium name="WormBaseParasite"/>
        </authorList>
    </citation>
    <scope>IDENTIFICATION</scope>
    <source>
        <strain evidence="2">MHco3</strain>
    </source>
</reference>
<evidence type="ECO:0000313" key="1">
    <source>
        <dbReference type="Proteomes" id="UP000025227"/>
    </source>
</evidence>